<dbReference type="AlphaFoldDB" id="F7Y9N2"/>
<reference evidence="1 2" key="1">
    <citation type="submission" date="2010-10" db="EMBL/GenBank/DDBJ databases">
        <title>Complete sequence of Mesorhizobium opportunistum WSM2075.</title>
        <authorList>
            <consortium name="US DOE Joint Genome Institute"/>
            <person name="Lucas S."/>
            <person name="Copeland A."/>
            <person name="Lapidus A."/>
            <person name="Cheng J.-F."/>
            <person name="Bruce D."/>
            <person name="Goodwin L."/>
            <person name="Pitluck S."/>
            <person name="Chertkov O."/>
            <person name="Misra M."/>
            <person name="Detter J.C."/>
            <person name="Han C."/>
            <person name="Tapia R."/>
            <person name="Land M."/>
            <person name="Hauser L."/>
            <person name="Kyrpides N."/>
            <person name="Ovchinnikova G."/>
            <person name="Mavrommatis K.M."/>
            <person name="Tiwari R.P."/>
            <person name="Howieson J.G."/>
            <person name="O'Hara G.W."/>
            <person name="Nandasena K.G."/>
            <person name="Woyke T."/>
        </authorList>
    </citation>
    <scope>NUCLEOTIDE SEQUENCE [LARGE SCALE GENOMIC DNA]</scope>
    <source>
        <strain evidence="2">LMG 24607 / HAMBI 3007 / WSM2075</strain>
    </source>
</reference>
<dbReference type="STRING" id="536019.Mesop_4328"/>
<sequence length="45" mass="4890">MPADIFTAREPDEVIAALQDAGFSDTEVLRPSSETAWLVATGVRR</sequence>
<gene>
    <name evidence="1" type="ordered locus">Mesop_4328</name>
</gene>
<dbReference type="KEGG" id="mop:Mesop_4328"/>
<evidence type="ECO:0008006" key="3">
    <source>
        <dbReference type="Google" id="ProtNLM"/>
    </source>
</evidence>
<name>F7Y9N2_MESOW</name>
<evidence type="ECO:0000313" key="1">
    <source>
        <dbReference type="EMBL" id="AEH88758.1"/>
    </source>
</evidence>
<accession>F7Y9N2</accession>
<dbReference type="EMBL" id="CP002279">
    <property type="protein sequence ID" value="AEH88758.1"/>
    <property type="molecule type" value="Genomic_DNA"/>
</dbReference>
<proteinExistence type="predicted"/>
<evidence type="ECO:0000313" key="2">
    <source>
        <dbReference type="Proteomes" id="UP000001623"/>
    </source>
</evidence>
<dbReference type="Proteomes" id="UP000001623">
    <property type="component" value="Chromosome"/>
</dbReference>
<organism evidence="1 2">
    <name type="scientific">Mesorhizobium opportunistum (strain LMG 24607 / HAMBI 3007 / WSM2075)</name>
    <dbReference type="NCBI Taxonomy" id="536019"/>
    <lineage>
        <taxon>Bacteria</taxon>
        <taxon>Pseudomonadati</taxon>
        <taxon>Pseudomonadota</taxon>
        <taxon>Alphaproteobacteria</taxon>
        <taxon>Hyphomicrobiales</taxon>
        <taxon>Phyllobacteriaceae</taxon>
        <taxon>Mesorhizobium</taxon>
    </lineage>
</organism>
<protein>
    <recommendedName>
        <fullName evidence="3">Methyltransferase type 11</fullName>
    </recommendedName>
</protein>
<dbReference type="HOGENOM" id="CLU_3201872_0_0_5"/>